<sequence length="135" mass="15611">MGHIISVPTQVLRSLRELELFGTKRDEGELVGLDSVFCHATSLESLCICGILAPAFTSFFPSYQMTGVLPNLTSFRLTMERHSYIDHKRDKLWKFLLGRPILRRLYIRIPSMWGSEMALPFFTTTKSWRMSPVRK</sequence>
<dbReference type="AlphaFoldDB" id="A0A9P5Z3S6"/>
<comment type="caution">
    <text evidence="1">The sequence shown here is derived from an EMBL/GenBank/DDBJ whole genome shotgun (WGS) entry which is preliminary data.</text>
</comment>
<protein>
    <submittedName>
        <fullName evidence="1">Uncharacterized protein</fullName>
    </submittedName>
</protein>
<evidence type="ECO:0000313" key="1">
    <source>
        <dbReference type="EMBL" id="KAF9480587.1"/>
    </source>
</evidence>
<dbReference type="EMBL" id="MU155192">
    <property type="protein sequence ID" value="KAF9480587.1"/>
    <property type="molecule type" value="Genomic_DNA"/>
</dbReference>
<accession>A0A9P5Z3S6</accession>
<evidence type="ECO:0000313" key="2">
    <source>
        <dbReference type="Proteomes" id="UP000807469"/>
    </source>
</evidence>
<proteinExistence type="predicted"/>
<gene>
    <name evidence="1" type="ORF">BDN70DRAFT_603560</name>
</gene>
<reference evidence="1" key="1">
    <citation type="submission" date="2020-11" db="EMBL/GenBank/DDBJ databases">
        <authorList>
            <consortium name="DOE Joint Genome Institute"/>
            <person name="Ahrendt S."/>
            <person name="Riley R."/>
            <person name="Andreopoulos W."/>
            <person name="Labutti K."/>
            <person name="Pangilinan J."/>
            <person name="Ruiz-Duenas F.J."/>
            <person name="Barrasa J.M."/>
            <person name="Sanchez-Garcia M."/>
            <person name="Camarero S."/>
            <person name="Miyauchi S."/>
            <person name="Serrano A."/>
            <person name="Linde D."/>
            <person name="Babiker R."/>
            <person name="Drula E."/>
            <person name="Ayuso-Fernandez I."/>
            <person name="Pacheco R."/>
            <person name="Padilla G."/>
            <person name="Ferreira P."/>
            <person name="Barriuso J."/>
            <person name="Kellner H."/>
            <person name="Castanera R."/>
            <person name="Alfaro M."/>
            <person name="Ramirez L."/>
            <person name="Pisabarro A.G."/>
            <person name="Kuo A."/>
            <person name="Tritt A."/>
            <person name="Lipzen A."/>
            <person name="He G."/>
            <person name="Yan M."/>
            <person name="Ng V."/>
            <person name="Cullen D."/>
            <person name="Martin F."/>
            <person name="Rosso M.-N."/>
            <person name="Henrissat B."/>
            <person name="Hibbett D."/>
            <person name="Martinez A.T."/>
            <person name="Grigoriev I.V."/>
        </authorList>
    </citation>
    <scope>NUCLEOTIDE SEQUENCE</scope>
    <source>
        <strain evidence="1">CIRM-BRFM 674</strain>
    </source>
</reference>
<keyword evidence="2" id="KW-1185">Reference proteome</keyword>
<organism evidence="1 2">
    <name type="scientific">Pholiota conissans</name>
    <dbReference type="NCBI Taxonomy" id="109636"/>
    <lineage>
        <taxon>Eukaryota</taxon>
        <taxon>Fungi</taxon>
        <taxon>Dikarya</taxon>
        <taxon>Basidiomycota</taxon>
        <taxon>Agaricomycotina</taxon>
        <taxon>Agaricomycetes</taxon>
        <taxon>Agaricomycetidae</taxon>
        <taxon>Agaricales</taxon>
        <taxon>Agaricineae</taxon>
        <taxon>Strophariaceae</taxon>
        <taxon>Pholiota</taxon>
    </lineage>
</organism>
<name>A0A9P5Z3S6_9AGAR</name>
<dbReference type="Proteomes" id="UP000807469">
    <property type="component" value="Unassembled WGS sequence"/>
</dbReference>